<evidence type="ECO:0000256" key="1">
    <source>
        <dbReference type="SAM" id="MobiDB-lite"/>
    </source>
</evidence>
<proteinExistence type="predicted"/>
<name>A0ABY7EYM1_MYAAR</name>
<dbReference type="Proteomes" id="UP001164746">
    <property type="component" value="Chromosome 9"/>
</dbReference>
<gene>
    <name evidence="2" type="ORF">MAR_004169</name>
</gene>
<sequence>MKEDIPGIRRDLNYPNEIILTSSIFNEGPWLTFKNDVTVSLNRSVPKKMSTFRHTNPWINLQIKRSARRKQNNRSKKIHQGKKGPRSKGQESTVGASLKNKDDFLQSNSIAKANIFNDQIVSVLTKENMENITTKGPSNIPSMPAK</sequence>
<evidence type="ECO:0000313" key="3">
    <source>
        <dbReference type="Proteomes" id="UP001164746"/>
    </source>
</evidence>
<feature type="non-terminal residue" evidence="2">
    <location>
        <position position="1"/>
    </location>
</feature>
<accession>A0ABY7EYM1</accession>
<protein>
    <submittedName>
        <fullName evidence="2">Uncharacterized protein</fullName>
    </submittedName>
</protein>
<feature type="region of interest" description="Disordered" evidence="1">
    <location>
        <begin position="56"/>
        <end position="100"/>
    </location>
</feature>
<reference evidence="2" key="1">
    <citation type="submission" date="2022-11" db="EMBL/GenBank/DDBJ databases">
        <title>Centuries of genome instability and evolution in soft-shell clam transmissible cancer (bioRxiv).</title>
        <authorList>
            <person name="Hart S.F.M."/>
            <person name="Yonemitsu M.A."/>
            <person name="Giersch R.M."/>
            <person name="Beal B.F."/>
            <person name="Arriagada G."/>
            <person name="Davis B.W."/>
            <person name="Ostrander E.A."/>
            <person name="Goff S.P."/>
            <person name="Metzger M.J."/>
        </authorList>
    </citation>
    <scope>NUCLEOTIDE SEQUENCE</scope>
    <source>
        <strain evidence="2">MELC-2E11</strain>
        <tissue evidence="2">Siphon/mantle</tissue>
    </source>
</reference>
<keyword evidence="3" id="KW-1185">Reference proteome</keyword>
<organism evidence="2 3">
    <name type="scientific">Mya arenaria</name>
    <name type="common">Soft-shell clam</name>
    <dbReference type="NCBI Taxonomy" id="6604"/>
    <lineage>
        <taxon>Eukaryota</taxon>
        <taxon>Metazoa</taxon>
        <taxon>Spiralia</taxon>
        <taxon>Lophotrochozoa</taxon>
        <taxon>Mollusca</taxon>
        <taxon>Bivalvia</taxon>
        <taxon>Autobranchia</taxon>
        <taxon>Heteroconchia</taxon>
        <taxon>Euheterodonta</taxon>
        <taxon>Imparidentia</taxon>
        <taxon>Neoheterodontei</taxon>
        <taxon>Myida</taxon>
        <taxon>Myoidea</taxon>
        <taxon>Myidae</taxon>
        <taxon>Mya</taxon>
    </lineage>
</organism>
<feature type="compositionally biased region" description="Basic residues" evidence="1">
    <location>
        <begin position="65"/>
        <end position="86"/>
    </location>
</feature>
<evidence type="ECO:0000313" key="2">
    <source>
        <dbReference type="EMBL" id="WAR14064.1"/>
    </source>
</evidence>
<dbReference type="EMBL" id="CP111020">
    <property type="protein sequence ID" value="WAR14064.1"/>
    <property type="molecule type" value="Genomic_DNA"/>
</dbReference>